<reference evidence="1" key="1">
    <citation type="submission" date="2021-01" db="EMBL/GenBank/DDBJ databases">
        <authorList>
            <person name="Corre E."/>
            <person name="Pelletier E."/>
            <person name="Niang G."/>
            <person name="Scheremetjew M."/>
            <person name="Finn R."/>
            <person name="Kale V."/>
            <person name="Holt S."/>
            <person name="Cochrane G."/>
            <person name="Meng A."/>
            <person name="Brown T."/>
            <person name="Cohen L."/>
        </authorList>
    </citation>
    <scope>NUCLEOTIDE SEQUENCE</scope>
    <source>
        <strain evidence="1">CCAP1064/1</strain>
    </source>
</reference>
<protein>
    <submittedName>
        <fullName evidence="1">Uncharacterized protein</fullName>
    </submittedName>
</protein>
<accession>A0A7S0GB00</accession>
<gene>
    <name evidence="1" type="ORF">PINE0816_LOCUS5025</name>
</gene>
<evidence type="ECO:0000313" key="1">
    <source>
        <dbReference type="EMBL" id="CAD8408903.1"/>
    </source>
</evidence>
<sequence length="106" mass="11895">MTMKIRVTKRPVSIRANHPVPATIRDAHEHEETPGESLSFFQKSTNKRTGATILRLPYAGRPPNPRPDQHAVRPGSLLTNLIIPSSSPCEGIQRKMCALCRWSRDI</sequence>
<dbReference type="AlphaFoldDB" id="A0A7S0GB00"/>
<organism evidence="1">
    <name type="scientific">Proboscia inermis</name>
    <dbReference type="NCBI Taxonomy" id="420281"/>
    <lineage>
        <taxon>Eukaryota</taxon>
        <taxon>Sar</taxon>
        <taxon>Stramenopiles</taxon>
        <taxon>Ochrophyta</taxon>
        <taxon>Bacillariophyta</taxon>
        <taxon>Coscinodiscophyceae</taxon>
        <taxon>Rhizosoleniophycidae</taxon>
        <taxon>Rhizosoleniales</taxon>
        <taxon>Rhizosoleniaceae</taxon>
        <taxon>Proboscia</taxon>
    </lineage>
</organism>
<name>A0A7S0GB00_9STRA</name>
<proteinExistence type="predicted"/>
<dbReference type="EMBL" id="HBEL01010555">
    <property type="protein sequence ID" value="CAD8408903.1"/>
    <property type="molecule type" value="Transcribed_RNA"/>
</dbReference>